<name>A0A0M8N2Y6_ESCWE</name>
<feature type="transmembrane region" description="Helical" evidence="1">
    <location>
        <begin position="41"/>
        <end position="58"/>
    </location>
</feature>
<accession>A0A0M8N2Y6</accession>
<evidence type="ECO:0000313" key="3">
    <source>
        <dbReference type="Proteomes" id="UP000053831"/>
    </source>
</evidence>
<dbReference type="Proteomes" id="UP000053831">
    <property type="component" value="Unassembled WGS sequence"/>
</dbReference>
<sequence>MQHVWAPFLYGALTHFFKYKDVLSYLEEKNDKIPMNRMTDAEGWVFFLLYRCVVPLILSQCSALYVLTTFLACELMVSYIAAFVFESNHVVDDVLYEMPPEDEKYMALDWAEHQIKTTQDYGHGST</sequence>
<keyword evidence="1" id="KW-1133">Transmembrane helix</keyword>
<comment type="caution">
    <text evidence="2">The sequence shown here is derived from an EMBL/GenBank/DDBJ whole genome shotgun (WGS) entry which is preliminary data.</text>
</comment>
<dbReference type="AlphaFoldDB" id="A0A0M8N2Y6"/>
<keyword evidence="3" id="KW-1185">Reference proteome</keyword>
<gene>
    <name evidence="2" type="ORF">ESCO_000006</name>
</gene>
<proteinExistence type="predicted"/>
<keyword evidence="1" id="KW-0812">Transmembrane</keyword>
<dbReference type="STRING" id="150374.A0A0M8N2Y6"/>
<protein>
    <submittedName>
        <fullName evidence="2">Delta(5) fatty acid desaturase</fullName>
    </submittedName>
</protein>
<feature type="transmembrane region" description="Helical" evidence="1">
    <location>
        <begin position="64"/>
        <end position="85"/>
    </location>
</feature>
<evidence type="ECO:0000256" key="1">
    <source>
        <dbReference type="SAM" id="Phobius"/>
    </source>
</evidence>
<evidence type="ECO:0000313" key="2">
    <source>
        <dbReference type="EMBL" id="KOS19514.1"/>
    </source>
</evidence>
<reference evidence="2 3" key="1">
    <citation type="submission" date="2015-07" db="EMBL/GenBank/DDBJ databases">
        <title>The genome of the fungus Escovopsis weberi, a specialized disease agent of ant agriculture.</title>
        <authorList>
            <person name="de Man T.J."/>
            <person name="Stajich J.E."/>
            <person name="Kubicek C.P."/>
            <person name="Chenthamara K."/>
            <person name="Atanasova L."/>
            <person name="Druzhinina I.S."/>
            <person name="Birnbaum S."/>
            <person name="Barribeau S.M."/>
            <person name="Teiling C."/>
            <person name="Suen G."/>
            <person name="Currie C."/>
            <person name="Gerardo N.M."/>
        </authorList>
    </citation>
    <scope>NUCLEOTIDE SEQUENCE [LARGE SCALE GENOMIC DNA]</scope>
</reference>
<dbReference type="OrthoDB" id="260519at2759"/>
<keyword evidence="1" id="KW-0472">Membrane</keyword>
<organism evidence="2 3">
    <name type="scientific">Escovopsis weberi</name>
    <dbReference type="NCBI Taxonomy" id="150374"/>
    <lineage>
        <taxon>Eukaryota</taxon>
        <taxon>Fungi</taxon>
        <taxon>Dikarya</taxon>
        <taxon>Ascomycota</taxon>
        <taxon>Pezizomycotina</taxon>
        <taxon>Sordariomycetes</taxon>
        <taxon>Hypocreomycetidae</taxon>
        <taxon>Hypocreales</taxon>
        <taxon>Hypocreaceae</taxon>
        <taxon>Escovopsis</taxon>
    </lineage>
</organism>
<dbReference type="EMBL" id="LGSR01000020">
    <property type="protein sequence ID" value="KOS19514.1"/>
    <property type="molecule type" value="Genomic_DNA"/>
</dbReference>